<accession>A0A327RBA2</accession>
<feature type="transmembrane region" description="Helical" evidence="2">
    <location>
        <begin position="137"/>
        <end position="154"/>
    </location>
</feature>
<evidence type="ECO:0000256" key="2">
    <source>
        <dbReference type="SAM" id="Phobius"/>
    </source>
</evidence>
<keyword evidence="2" id="KW-1133">Transmembrane helix</keyword>
<comment type="caution">
    <text evidence="3">The sequence shown here is derived from an EMBL/GenBank/DDBJ whole genome shotgun (WGS) entry which is preliminary data.</text>
</comment>
<feature type="transmembrane region" description="Helical" evidence="2">
    <location>
        <begin position="104"/>
        <end position="125"/>
    </location>
</feature>
<dbReference type="OrthoDB" id="7544025at2"/>
<gene>
    <name evidence="3" type="ORF">LY08_01902</name>
</gene>
<protein>
    <submittedName>
        <fullName evidence="3">Uncharacterized protein</fullName>
    </submittedName>
</protein>
<evidence type="ECO:0000256" key="1">
    <source>
        <dbReference type="SAM" id="MobiDB-lite"/>
    </source>
</evidence>
<keyword evidence="2" id="KW-0472">Membrane</keyword>
<keyword evidence="2" id="KW-0812">Transmembrane</keyword>
<organism evidence="3 4">
    <name type="scientific">Olleya aquimaris</name>
    <dbReference type="NCBI Taxonomy" id="639310"/>
    <lineage>
        <taxon>Bacteria</taxon>
        <taxon>Pseudomonadati</taxon>
        <taxon>Bacteroidota</taxon>
        <taxon>Flavobacteriia</taxon>
        <taxon>Flavobacteriales</taxon>
        <taxon>Flavobacteriaceae</taxon>
    </lineage>
</organism>
<feature type="transmembrane region" description="Helical" evidence="2">
    <location>
        <begin position="64"/>
        <end position="84"/>
    </location>
</feature>
<dbReference type="EMBL" id="QLLO01000006">
    <property type="protein sequence ID" value="RAJ13385.1"/>
    <property type="molecule type" value="Genomic_DNA"/>
</dbReference>
<feature type="transmembrane region" description="Helical" evidence="2">
    <location>
        <begin position="34"/>
        <end position="57"/>
    </location>
</feature>
<sequence length="249" mass="27569">MAKITKINDDGTTTPSNDQPTFTPNPESASKAKMFRVISIILWAIAIGIEIYAILLLRKPPINMTWMIVFIVAMLILVVVANILWKKANRLDPASEKNKTKFFIQNQLGLIISVIAFLPLVVLILTNKDLDKKQKGILGAIAGAALLIAGFTGTEFNPVSQEQYAEQTQQVQDLTGGNNVYWTKSGKSYHLYSDCGYINSKRTNEIFEGTVANARELKNITDICDRCQNKAKKAKALELDTSTEDEAAE</sequence>
<evidence type="ECO:0000313" key="4">
    <source>
        <dbReference type="Proteomes" id="UP000248703"/>
    </source>
</evidence>
<evidence type="ECO:0000313" key="3">
    <source>
        <dbReference type="EMBL" id="RAJ13385.1"/>
    </source>
</evidence>
<feature type="region of interest" description="Disordered" evidence="1">
    <location>
        <begin position="1"/>
        <end position="27"/>
    </location>
</feature>
<dbReference type="Proteomes" id="UP000248703">
    <property type="component" value="Unassembled WGS sequence"/>
</dbReference>
<reference evidence="3 4" key="1">
    <citation type="submission" date="2018-06" db="EMBL/GenBank/DDBJ databases">
        <title>Genomic Encyclopedia of Archaeal and Bacterial Type Strains, Phase II (KMG-II): from individual species to whole genera.</title>
        <authorList>
            <person name="Goeker M."/>
        </authorList>
    </citation>
    <scope>NUCLEOTIDE SEQUENCE [LARGE SCALE GENOMIC DNA]</scope>
    <source>
        <strain evidence="3 4">DSM 24464</strain>
    </source>
</reference>
<dbReference type="RefSeq" id="WP_111660198.1">
    <property type="nucleotide sequence ID" value="NZ_QLLO01000006.1"/>
</dbReference>
<proteinExistence type="predicted"/>
<keyword evidence="4" id="KW-1185">Reference proteome</keyword>
<dbReference type="AlphaFoldDB" id="A0A327RBA2"/>
<name>A0A327RBA2_9FLAO</name>
<feature type="compositionally biased region" description="Polar residues" evidence="1">
    <location>
        <begin position="10"/>
        <end position="27"/>
    </location>
</feature>